<dbReference type="AlphaFoldDB" id="A0A0N7L5R7"/>
<dbReference type="EMBL" id="CCYD01000610">
    <property type="protein sequence ID" value="CEG42227.1"/>
    <property type="molecule type" value="Genomic_DNA"/>
</dbReference>
<dbReference type="OrthoDB" id="95475at2759"/>
<keyword evidence="2" id="KW-1185">Reference proteome</keyword>
<dbReference type="GeneID" id="36407575"/>
<evidence type="ECO:0000313" key="2">
    <source>
        <dbReference type="Proteomes" id="UP000054928"/>
    </source>
</evidence>
<reference evidence="2" key="1">
    <citation type="submission" date="2014-09" db="EMBL/GenBank/DDBJ databases">
        <authorList>
            <person name="Sharma Rahul"/>
            <person name="Thines Marco"/>
        </authorList>
    </citation>
    <scope>NUCLEOTIDE SEQUENCE [LARGE SCALE GENOMIC DNA]</scope>
</reference>
<proteinExistence type="predicted"/>
<name>A0A0N7L5R7_PLAHL</name>
<accession>A0A0N7L5R7</accession>
<dbReference type="Proteomes" id="UP000054928">
    <property type="component" value="Unassembled WGS sequence"/>
</dbReference>
<organism evidence="1 2">
    <name type="scientific">Plasmopara halstedii</name>
    <name type="common">Downy mildew of sunflower</name>
    <dbReference type="NCBI Taxonomy" id="4781"/>
    <lineage>
        <taxon>Eukaryota</taxon>
        <taxon>Sar</taxon>
        <taxon>Stramenopiles</taxon>
        <taxon>Oomycota</taxon>
        <taxon>Peronosporomycetes</taxon>
        <taxon>Peronosporales</taxon>
        <taxon>Peronosporaceae</taxon>
        <taxon>Plasmopara</taxon>
    </lineage>
</organism>
<protein>
    <submittedName>
        <fullName evidence="1">Uncharacterized protein</fullName>
    </submittedName>
</protein>
<evidence type="ECO:0000313" key="1">
    <source>
        <dbReference type="EMBL" id="CEG42227.1"/>
    </source>
</evidence>
<sequence>MNDGINLDSLSIGDEGVLYPKNLNFKGKRKKLLYTRDTSQHITSGRSNQFGLEEANETMPSVFWRASSNTVEVGDLSETTTYQDAVSGPDQIHWRMAVRTGLDSMKLRGVFCAAKLPTGQQAIET</sequence>
<dbReference type="RefSeq" id="XP_024578596.1">
    <property type="nucleotide sequence ID" value="XM_024728084.1"/>
</dbReference>